<dbReference type="PANTHER" id="PTHR44688">
    <property type="entry name" value="DNA-BINDING TRANSCRIPTIONAL ACTIVATOR DEVR_DOSR"/>
    <property type="match status" value="1"/>
</dbReference>
<dbReference type="KEGG" id="psuu:Psuf_018920"/>
<dbReference type="InterPro" id="IPR016032">
    <property type="entry name" value="Sig_transdc_resp-reg_C-effctor"/>
</dbReference>
<keyword evidence="1" id="KW-0805">Transcription regulation</keyword>
<dbReference type="AlphaFoldDB" id="A0A6F8YEY3"/>
<evidence type="ECO:0000256" key="3">
    <source>
        <dbReference type="ARBA" id="ARBA00023163"/>
    </source>
</evidence>
<dbReference type="InterPro" id="IPR000792">
    <property type="entry name" value="Tscrpt_reg_LuxR_C"/>
</dbReference>
<dbReference type="PANTHER" id="PTHR44688:SF16">
    <property type="entry name" value="DNA-BINDING TRANSCRIPTIONAL ACTIVATOR DEVR_DOSR"/>
    <property type="match status" value="1"/>
</dbReference>
<keyword evidence="6" id="KW-1185">Reference proteome</keyword>
<dbReference type="InterPro" id="IPR036388">
    <property type="entry name" value="WH-like_DNA-bd_sf"/>
</dbReference>
<evidence type="ECO:0000313" key="5">
    <source>
        <dbReference type="EMBL" id="BCB84579.1"/>
    </source>
</evidence>
<feature type="domain" description="HTH luxR-type" evidence="4">
    <location>
        <begin position="810"/>
        <end position="875"/>
    </location>
</feature>
<evidence type="ECO:0000259" key="4">
    <source>
        <dbReference type="PROSITE" id="PS50043"/>
    </source>
</evidence>
<organism evidence="5 6">
    <name type="scientific">Phytohabitans suffuscus</name>
    <dbReference type="NCBI Taxonomy" id="624315"/>
    <lineage>
        <taxon>Bacteria</taxon>
        <taxon>Bacillati</taxon>
        <taxon>Actinomycetota</taxon>
        <taxon>Actinomycetes</taxon>
        <taxon>Micromonosporales</taxon>
        <taxon>Micromonosporaceae</taxon>
    </lineage>
</organism>
<dbReference type="PRINTS" id="PR00038">
    <property type="entry name" value="HTHLUXR"/>
</dbReference>
<proteinExistence type="predicted"/>
<reference evidence="5 6" key="1">
    <citation type="submission" date="2020-03" db="EMBL/GenBank/DDBJ databases">
        <title>Whole genome shotgun sequence of Phytohabitans suffuscus NBRC 105367.</title>
        <authorList>
            <person name="Komaki H."/>
            <person name="Tamura T."/>
        </authorList>
    </citation>
    <scope>NUCLEOTIDE SEQUENCE [LARGE SCALE GENOMIC DNA]</scope>
    <source>
        <strain evidence="5 6">NBRC 105367</strain>
    </source>
</reference>
<dbReference type="SUPFAM" id="SSF46894">
    <property type="entry name" value="C-terminal effector domain of the bipartite response regulators"/>
    <property type="match status" value="1"/>
</dbReference>
<dbReference type="GO" id="GO:0003677">
    <property type="term" value="F:DNA binding"/>
    <property type="evidence" value="ECO:0007669"/>
    <property type="project" value="UniProtKB-KW"/>
</dbReference>
<accession>A0A6F8YEY3</accession>
<dbReference type="CDD" id="cd06170">
    <property type="entry name" value="LuxR_C_like"/>
    <property type="match status" value="1"/>
</dbReference>
<sequence>MLLHAFCDRAAARGALVLDATVSAEEENLAFGVMHQLLQHAPDAIRRQADIWMPRLGTPDEAEQRTPDASLDTAYALGAALVALAGDRPVVIAVDDVQYLDGASLQCLVVVARRVRSARVVLVATNCQCPQPSCRRFLTRVGRLSTVQHVLLEPLTETEVENALRRRLAVPVTAQVARACHRITGGNPLLVEAFAQDLAGGDGESLEVRPGPRFRDAVLTLADRYPRDSLAVLQATALMGDLSSATRIATLVDPDPGAVAWNLRVLEEGGLLHEGRCRHPAVAAAIADSMTVEQRLAAHQRLAELLHEDHASALAVARHLIAADLPRLPWATETLRAAAEEQAREDPEAAAQFIKAARRLSRDGAEQASLTLALAALAWRTDPAAVRRYLPEIVHLHRERQLGHRDTESTLRYLLWFGRMDDAADLLRRTLEAISPEDVATATEWRTFVLWLSFWYPGVVRRVPEAGRLRRDPSLPGEATVTWSSDVACVFEAMLGDGQPHDLVPEALRLLEACRPSSMNHDFVFTVLVGLVAADQLQSAWQWCETLIEQARDSGDRLWRARLAALLGDIACRSGDVAAAATYAGASLAQVGASGWGTTVGLPLSTLVRVELARGNAERAAEILTRPVPRAMHETTYGMMYGQVRGQLLLAKGTLPQARAEFQASWNFMARHGVEAPNLLPWRLHLAEVLAALGETPAARLLAEEQLSLVATGGHWARGRTLRLLGGMSGPAEAQQLLTESIKELHTAGARLELALTLAEAAQCCQALGDSVRAGRAIRRAQLIAMSCGVMLRPRPALESGSSPAPGTEERPGISALTAAEQRVAVLAVKGLTNTQIAGDLFLTVSTVEQHLTHIYRKLKVRGRAQLVAVADLSAVSGAGPE</sequence>
<keyword evidence="3" id="KW-0804">Transcription</keyword>
<dbReference type="EMBL" id="AP022871">
    <property type="protein sequence ID" value="BCB84579.1"/>
    <property type="molecule type" value="Genomic_DNA"/>
</dbReference>
<keyword evidence="2" id="KW-0238">DNA-binding</keyword>
<evidence type="ECO:0000256" key="1">
    <source>
        <dbReference type="ARBA" id="ARBA00023015"/>
    </source>
</evidence>
<dbReference type="SMART" id="SM00421">
    <property type="entry name" value="HTH_LUXR"/>
    <property type="match status" value="1"/>
</dbReference>
<evidence type="ECO:0000313" key="6">
    <source>
        <dbReference type="Proteomes" id="UP000503011"/>
    </source>
</evidence>
<dbReference type="GO" id="GO:0006355">
    <property type="term" value="P:regulation of DNA-templated transcription"/>
    <property type="evidence" value="ECO:0007669"/>
    <property type="project" value="InterPro"/>
</dbReference>
<protein>
    <submittedName>
        <fullName evidence="5">LuxR family transcriptional regulator</fullName>
    </submittedName>
</protein>
<dbReference type="Proteomes" id="UP000503011">
    <property type="component" value="Chromosome"/>
</dbReference>
<dbReference type="Gene3D" id="1.10.10.10">
    <property type="entry name" value="Winged helix-like DNA-binding domain superfamily/Winged helix DNA-binding domain"/>
    <property type="match status" value="1"/>
</dbReference>
<evidence type="ECO:0000256" key="2">
    <source>
        <dbReference type="ARBA" id="ARBA00023125"/>
    </source>
</evidence>
<name>A0A6F8YEY3_9ACTN</name>
<dbReference type="Pfam" id="PF00196">
    <property type="entry name" value="GerE"/>
    <property type="match status" value="1"/>
</dbReference>
<gene>
    <name evidence="5" type="ORF">Psuf_018920</name>
</gene>
<dbReference type="PROSITE" id="PS50043">
    <property type="entry name" value="HTH_LUXR_2"/>
    <property type="match status" value="1"/>
</dbReference>
<dbReference type="PROSITE" id="PS00622">
    <property type="entry name" value="HTH_LUXR_1"/>
    <property type="match status" value="1"/>
</dbReference>
<reference evidence="5 6" key="2">
    <citation type="submission" date="2020-03" db="EMBL/GenBank/DDBJ databases">
        <authorList>
            <person name="Ichikawa N."/>
            <person name="Kimura A."/>
            <person name="Kitahashi Y."/>
            <person name="Uohara A."/>
        </authorList>
    </citation>
    <scope>NUCLEOTIDE SEQUENCE [LARGE SCALE GENOMIC DNA]</scope>
    <source>
        <strain evidence="5 6">NBRC 105367</strain>
    </source>
</reference>